<keyword evidence="2" id="KW-0863">Zinc-finger</keyword>
<feature type="transmembrane region" description="Helical" evidence="4">
    <location>
        <begin position="354"/>
        <end position="374"/>
    </location>
</feature>
<keyword evidence="4" id="KW-1133">Transmembrane helix</keyword>
<dbReference type="GO" id="GO:0008270">
    <property type="term" value="F:zinc ion binding"/>
    <property type="evidence" value="ECO:0007669"/>
    <property type="project" value="UniProtKB-KW"/>
</dbReference>
<evidence type="ECO:0000256" key="2">
    <source>
        <dbReference type="ARBA" id="ARBA00022771"/>
    </source>
</evidence>
<evidence type="ECO:0000259" key="5">
    <source>
        <dbReference type="PROSITE" id="PS51292"/>
    </source>
</evidence>
<comment type="caution">
    <text evidence="6">The sequence shown here is derived from an EMBL/GenBank/DDBJ whole genome shotgun (WGS) entry which is preliminary data.</text>
</comment>
<feature type="transmembrane region" description="Helical" evidence="4">
    <location>
        <begin position="332"/>
        <end position="348"/>
    </location>
</feature>
<evidence type="ECO:0000313" key="6">
    <source>
        <dbReference type="EMBL" id="KAL3788920.1"/>
    </source>
</evidence>
<protein>
    <recommendedName>
        <fullName evidence="5">RING-CH-type domain-containing protein</fullName>
    </recommendedName>
</protein>
<dbReference type="InterPro" id="IPR013083">
    <property type="entry name" value="Znf_RING/FYVE/PHD"/>
</dbReference>
<dbReference type="EMBL" id="JALLAZ020000706">
    <property type="protein sequence ID" value="KAL3788920.1"/>
    <property type="molecule type" value="Genomic_DNA"/>
</dbReference>
<dbReference type="Gene3D" id="3.30.40.10">
    <property type="entry name" value="Zinc/RING finger domain, C3HC4 (zinc finger)"/>
    <property type="match status" value="1"/>
</dbReference>
<sequence>MSEVNAPSDRIRSCYICWENESDDDGPLVRDCACRGEDAGFIHLSCLVASAENESKNSLGNKNKFIEPWVKCRSCLQYYQNELSVVMANKFVSFVEGHPHDLNFLVEANNVKLFALSTLPILLPTQRKEAKEIGGKILSLIDRMKGGLTRSQSMTCLQMAEETSVTREATTVLPRRYLEIEASTYRKLGLIVLNEGTRESAGEAIAHYEKFLDLSKAINDTEGVAIAERAISIAKSKHNLFVIDPVERLKKTQAVYDIHVETYGEESECAIKSGASLAIDLWDTKRWVEAESLIAKLASISKRVLGPEHNTTKLVESKLHWMEKKKKENAHFVLYVLTLLGAFVVGLLHSLTGLMILFVLLTLCFIMLEWFFSLKESTKRMARGSTSAQAADMANV</sequence>
<keyword evidence="7" id="KW-1185">Reference proteome</keyword>
<evidence type="ECO:0000256" key="1">
    <source>
        <dbReference type="ARBA" id="ARBA00022723"/>
    </source>
</evidence>
<evidence type="ECO:0000313" key="7">
    <source>
        <dbReference type="Proteomes" id="UP001530315"/>
    </source>
</evidence>
<reference evidence="6 7" key="1">
    <citation type="submission" date="2024-10" db="EMBL/GenBank/DDBJ databases">
        <title>Updated reference genomes for cyclostephanoid diatoms.</title>
        <authorList>
            <person name="Roberts W.R."/>
            <person name="Alverson A.J."/>
        </authorList>
    </citation>
    <scope>NUCLEOTIDE SEQUENCE [LARGE SCALE GENOMIC DNA]</scope>
    <source>
        <strain evidence="6 7">AJA276-08</strain>
    </source>
</reference>
<dbReference type="Gene3D" id="1.25.40.10">
    <property type="entry name" value="Tetratricopeptide repeat domain"/>
    <property type="match status" value="1"/>
</dbReference>
<dbReference type="Pfam" id="PF12906">
    <property type="entry name" value="RINGv"/>
    <property type="match status" value="1"/>
</dbReference>
<keyword evidence="4" id="KW-0812">Transmembrane</keyword>
<dbReference type="Proteomes" id="UP001530315">
    <property type="component" value="Unassembled WGS sequence"/>
</dbReference>
<keyword evidence="3" id="KW-0862">Zinc</keyword>
<dbReference type="PROSITE" id="PS51292">
    <property type="entry name" value="ZF_RING_CH"/>
    <property type="match status" value="1"/>
</dbReference>
<accession>A0ABD3PL47</accession>
<name>A0ABD3PL47_9STRA</name>
<feature type="domain" description="RING-CH-type" evidence="5">
    <location>
        <begin position="6"/>
        <end position="82"/>
    </location>
</feature>
<evidence type="ECO:0000256" key="3">
    <source>
        <dbReference type="ARBA" id="ARBA00022833"/>
    </source>
</evidence>
<dbReference type="AlphaFoldDB" id="A0ABD3PL47"/>
<keyword evidence="1" id="KW-0479">Metal-binding</keyword>
<gene>
    <name evidence="6" type="ORF">ACHAW5_011069</name>
</gene>
<evidence type="ECO:0000256" key="4">
    <source>
        <dbReference type="SAM" id="Phobius"/>
    </source>
</evidence>
<keyword evidence="4" id="KW-0472">Membrane</keyword>
<proteinExistence type="predicted"/>
<dbReference type="SUPFAM" id="SSF57850">
    <property type="entry name" value="RING/U-box"/>
    <property type="match status" value="1"/>
</dbReference>
<organism evidence="6 7">
    <name type="scientific">Stephanodiscus triporus</name>
    <dbReference type="NCBI Taxonomy" id="2934178"/>
    <lineage>
        <taxon>Eukaryota</taxon>
        <taxon>Sar</taxon>
        <taxon>Stramenopiles</taxon>
        <taxon>Ochrophyta</taxon>
        <taxon>Bacillariophyta</taxon>
        <taxon>Coscinodiscophyceae</taxon>
        <taxon>Thalassiosirophycidae</taxon>
        <taxon>Stephanodiscales</taxon>
        <taxon>Stephanodiscaceae</taxon>
        <taxon>Stephanodiscus</taxon>
    </lineage>
</organism>
<dbReference type="InterPro" id="IPR011990">
    <property type="entry name" value="TPR-like_helical_dom_sf"/>
</dbReference>
<dbReference type="InterPro" id="IPR011016">
    <property type="entry name" value="Znf_RING-CH"/>
</dbReference>